<dbReference type="Proteomes" id="UP001362999">
    <property type="component" value="Unassembled WGS sequence"/>
</dbReference>
<evidence type="ECO:0000313" key="9">
    <source>
        <dbReference type="Proteomes" id="UP001362999"/>
    </source>
</evidence>
<accession>A0AAW0DIG9</accession>
<keyword evidence="2 4" id="KW-0863">Zinc-finger</keyword>
<keyword evidence="1" id="KW-0479">Metal-binding</keyword>
<evidence type="ECO:0000256" key="4">
    <source>
        <dbReference type="PROSITE-ProRule" id="PRU00175"/>
    </source>
</evidence>
<organism evidence="8 9">
    <name type="scientific">Favolaschia claudopus</name>
    <dbReference type="NCBI Taxonomy" id="2862362"/>
    <lineage>
        <taxon>Eukaryota</taxon>
        <taxon>Fungi</taxon>
        <taxon>Dikarya</taxon>
        <taxon>Basidiomycota</taxon>
        <taxon>Agaricomycotina</taxon>
        <taxon>Agaricomycetes</taxon>
        <taxon>Agaricomycetidae</taxon>
        <taxon>Agaricales</taxon>
        <taxon>Marasmiineae</taxon>
        <taxon>Mycenaceae</taxon>
        <taxon>Favolaschia</taxon>
    </lineage>
</organism>
<feature type="region of interest" description="Disordered" evidence="5">
    <location>
        <begin position="65"/>
        <end position="84"/>
    </location>
</feature>
<feature type="region of interest" description="Disordered" evidence="5">
    <location>
        <begin position="1"/>
        <end position="33"/>
    </location>
</feature>
<dbReference type="GO" id="GO:0008270">
    <property type="term" value="F:zinc ion binding"/>
    <property type="evidence" value="ECO:0007669"/>
    <property type="project" value="UniProtKB-KW"/>
</dbReference>
<dbReference type="InterPro" id="IPR013083">
    <property type="entry name" value="Znf_RING/FYVE/PHD"/>
</dbReference>
<dbReference type="PROSITE" id="PS00518">
    <property type="entry name" value="ZF_RING_1"/>
    <property type="match status" value="1"/>
</dbReference>
<dbReference type="SUPFAM" id="SSF57850">
    <property type="entry name" value="RING/U-box"/>
    <property type="match status" value="1"/>
</dbReference>
<evidence type="ECO:0000256" key="2">
    <source>
        <dbReference type="ARBA" id="ARBA00022771"/>
    </source>
</evidence>
<keyword evidence="9" id="KW-1185">Reference proteome</keyword>
<dbReference type="Pfam" id="PF13923">
    <property type="entry name" value="zf-C3HC4_2"/>
    <property type="match status" value="1"/>
</dbReference>
<evidence type="ECO:0000256" key="3">
    <source>
        <dbReference type="ARBA" id="ARBA00022833"/>
    </source>
</evidence>
<name>A0AAW0DIG9_9AGAR</name>
<gene>
    <name evidence="7" type="ORF">R3P38DRAFT_3173212</name>
    <name evidence="8" type="ORF">R3P38DRAFT_3173221</name>
</gene>
<dbReference type="InterPro" id="IPR001841">
    <property type="entry name" value="Znf_RING"/>
</dbReference>
<dbReference type="AlphaFoldDB" id="A0AAW0DIG9"/>
<evidence type="ECO:0000259" key="6">
    <source>
        <dbReference type="PROSITE" id="PS50089"/>
    </source>
</evidence>
<keyword evidence="3" id="KW-0862">Zinc</keyword>
<dbReference type="Gene3D" id="3.30.40.10">
    <property type="entry name" value="Zinc/RING finger domain, C3HC4 (zinc finger)"/>
    <property type="match status" value="1"/>
</dbReference>
<sequence>MASTSGSSGHDPSRLDEDNGDEESKLKRAGTARQPLEFFRPKRRFDVMEPLEFLRLKRHFNVMARVPPKPPRKPVPRVHNTAGKRFGHPSLTADALYVTVHHRPPITAPRNGHKCQICQLVKSHPVLAGCGHSYCFVCIRLRLEREWACPYPDCGRIMRSAPTRDWASADAIKADYVARVDLSRVSYSWEGLEFPLCPLPFYVSSSP</sequence>
<dbReference type="PROSITE" id="PS50089">
    <property type="entry name" value="ZF_RING_2"/>
    <property type="match status" value="1"/>
</dbReference>
<evidence type="ECO:0000313" key="7">
    <source>
        <dbReference type="EMBL" id="KAK7050148.1"/>
    </source>
</evidence>
<dbReference type="EMBL" id="JAWWNJ010000008">
    <property type="protein sequence ID" value="KAK7050155.1"/>
    <property type="molecule type" value="Genomic_DNA"/>
</dbReference>
<evidence type="ECO:0000313" key="8">
    <source>
        <dbReference type="EMBL" id="KAK7050155.1"/>
    </source>
</evidence>
<protein>
    <recommendedName>
        <fullName evidence="6">RING-type domain-containing protein</fullName>
    </recommendedName>
</protein>
<proteinExistence type="predicted"/>
<dbReference type="InterPro" id="IPR017907">
    <property type="entry name" value="Znf_RING_CS"/>
</dbReference>
<comment type="caution">
    <text evidence="8">The sequence shown here is derived from an EMBL/GenBank/DDBJ whole genome shotgun (WGS) entry which is preliminary data.</text>
</comment>
<evidence type="ECO:0000256" key="5">
    <source>
        <dbReference type="SAM" id="MobiDB-lite"/>
    </source>
</evidence>
<reference evidence="8 9" key="1">
    <citation type="journal article" date="2024" name="J Genomics">
        <title>Draft genome sequencing and assembly of Favolaschia claudopus CIRM-BRFM 2984 isolated from oak limbs.</title>
        <authorList>
            <person name="Navarro D."/>
            <person name="Drula E."/>
            <person name="Chaduli D."/>
            <person name="Cazenave R."/>
            <person name="Ahrendt S."/>
            <person name="Wang J."/>
            <person name="Lipzen A."/>
            <person name="Daum C."/>
            <person name="Barry K."/>
            <person name="Grigoriev I.V."/>
            <person name="Favel A."/>
            <person name="Rosso M.N."/>
            <person name="Martin F."/>
        </authorList>
    </citation>
    <scope>NUCLEOTIDE SEQUENCE [LARGE SCALE GENOMIC DNA]</scope>
    <source>
        <strain evidence="8 9">CIRM-BRFM 2984</strain>
    </source>
</reference>
<feature type="compositionally biased region" description="Basic and acidic residues" evidence="5">
    <location>
        <begin position="11"/>
        <end position="26"/>
    </location>
</feature>
<evidence type="ECO:0000256" key="1">
    <source>
        <dbReference type="ARBA" id="ARBA00022723"/>
    </source>
</evidence>
<feature type="domain" description="RING-type" evidence="6">
    <location>
        <begin position="115"/>
        <end position="150"/>
    </location>
</feature>
<feature type="compositionally biased region" description="Polar residues" evidence="5">
    <location>
        <begin position="1"/>
        <end position="10"/>
    </location>
</feature>
<dbReference type="EMBL" id="JAWWNJ010000008">
    <property type="protein sequence ID" value="KAK7050148.1"/>
    <property type="molecule type" value="Genomic_DNA"/>
</dbReference>